<accession>A0A4Z2JEP5</accession>
<evidence type="ECO:0000313" key="4">
    <source>
        <dbReference type="Proteomes" id="UP000314294"/>
    </source>
</evidence>
<evidence type="ECO:0000313" key="3">
    <source>
        <dbReference type="EMBL" id="TNN88491.1"/>
    </source>
</evidence>
<evidence type="ECO:0000256" key="1">
    <source>
        <dbReference type="SAM" id="MobiDB-lite"/>
    </source>
</evidence>
<dbReference type="Proteomes" id="UP000314294">
    <property type="component" value="Unassembled WGS sequence"/>
</dbReference>
<name>A0A4Z2JEP5_9TELE</name>
<dbReference type="GO" id="GO:0008381">
    <property type="term" value="F:mechanosensitive monoatomic ion channel activity"/>
    <property type="evidence" value="ECO:0007669"/>
    <property type="project" value="InterPro"/>
</dbReference>
<dbReference type="PANTHER" id="PTHR47049:SF6">
    <property type="entry name" value="PIEZO-TYPE MECHANOSENSITIVE ION CHANNEL COMPONENT"/>
    <property type="match status" value="1"/>
</dbReference>
<dbReference type="InterPro" id="IPR027272">
    <property type="entry name" value="Piezo"/>
</dbReference>
<dbReference type="InterPro" id="IPR031805">
    <property type="entry name" value="Piezo_TM25-28"/>
</dbReference>
<dbReference type="GO" id="GO:0016020">
    <property type="term" value="C:membrane"/>
    <property type="evidence" value="ECO:0007669"/>
    <property type="project" value="InterPro"/>
</dbReference>
<reference evidence="3 4" key="1">
    <citation type="submission" date="2019-03" db="EMBL/GenBank/DDBJ databases">
        <title>First draft genome of Liparis tanakae, snailfish: a comprehensive survey of snailfish specific genes.</title>
        <authorList>
            <person name="Kim W."/>
            <person name="Song I."/>
            <person name="Jeong J.-H."/>
            <person name="Kim D."/>
            <person name="Kim S."/>
            <person name="Ryu S."/>
            <person name="Song J.Y."/>
            <person name="Lee S.K."/>
        </authorList>
    </citation>
    <scope>NUCLEOTIDE SEQUENCE [LARGE SCALE GENOMIC DNA]</scope>
    <source>
        <tissue evidence="3">Muscle</tissue>
    </source>
</reference>
<organism evidence="3 4">
    <name type="scientific">Liparis tanakae</name>
    <name type="common">Tanaka's snailfish</name>
    <dbReference type="NCBI Taxonomy" id="230148"/>
    <lineage>
        <taxon>Eukaryota</taxon>
        <taxon>Metazoa</taxon>
        <taxon>Chordata</taxon>
        <taxon>Craniata</taxon>
        <taxon>Vertebrata</taxon>
        <taxon>Euteleostomi</taxon>
        <taxon>Actinopterygii</taxon>
        <taxon>Neopterygii</taxon>
        <taxon>Teleostei</taxon>
        <taxon>Neoteleostei</taxon>
        <taxon>Acanthomorphata</taxon>
        <taxon>Eupercaria</taxon>
        <taxon>Perciformes</taxon>
        <taxon>Cottioidei</taxon>
        <taxon>Cottales</taxon>
        <taxon>Liparidae</taxon>
        <taxon>Liparis</taxon>
    </lineage>
</organism>
<dbReference type="Pfam" id="PF15917">
    <property type="entry name" value="Piezo_TM25-28"/>
    <property type="match status" value="1"/>
</dbReference>
<dbReference type="PANTHER" id="PTHR47049">
    <property type="entry name" value="PIEZO-TYPE MECHANOSENSITIVE ION CHANNEL HOMOLOG"/>
    <property type="match status" value="1"/>
</dbReference>
<feature type="domain" description="Piezo TM25-28" evidence="2">
    <location>
        <begin position="1"/>
        <end position="123"/>
    </location>
</feature>
<dbReference type="AlphaFoldDB" id="A0A4Z2JEP5"/>
<sequence length="148" mass="16930">MSYYFLHVVADIRASQILACRGAELFQATIVKAVRARLEEERKSVEQLKRQMERIKVRQQKFKRGKERMMSIAQESGEGPTLIQPEEDDDDGAQRAKAKTKKKQWWRPWVDHASSRLTPQISFFSSSTLIGPCVLDQNAEDSHTAPGL</sequence>
<proteinExistence type="predicted"/>
<dbReference type="OrthoDB" id="303066at2759"/>
<comment type="caution">
    <text evidence="3">The sequence shown here is derived from an EMBL/GenBank/DDBJ whole genome shotgun (WGS) entry which is preliminary data.</text>
</comment>
<gene>
    <name evidence="3" type="primary">Piezo2</name>
    <name evidence="3" type="ORF">EYF80_001274</name>
</gene>
<dbReference type="EMBL" id="SRLO01000005">
    <property type="protein sequence ID" value="TNN88491.1"/>
    <property type="molecule type" value="Genomic_DNA"/>
</dbReference>
<feature type="region of interest" description="Disordered" evidence="1">
    <location>
        <begin position="64"/>
        <end position="101"/>
    </location>
</feature>
<protein>
    <submittedName>
        <fullName evidence="3">Piezo-type mechanosensitive ion channel component 2</fullName>
    </submittedName>
</protein>
<evidence type="ECO:0000259" key="2">
    <source>
        <dbReference type="Pfam" id="PF15917"/>
    </source>
</evidence>
<keyword evidence="4" id="KW-1185">Reference proteome</keyword>